<protein>
    <submittedName>
        <fullName evidence="2">Uncharacterized protein</fullName>
    </submittedName>
</protein>
<keyword evidence="1" id="KW-0472">Membrane</keyword>
<accession>A0A1F7GZL0</accession>
<gene>
    <name evidence="2" type="ORF">A3C24_02245</name>
</gene>
<dbReference type="Proteomes" id="UP000177159">
    <property type="component" value="Unassembled WGS sequence"/>
</dbReference>
<keyword evidence="1" id="KW-1133">Transmembrane helix</keyword>
<organism evidence="2 3">
    <name type="scientific">Candidatus Roizmanbacteria bacterium RIFCSPHIGHO2_02_FULL_37_24</name>
    <dbReference type="NCBI Taxonomy" id="1802037"/>
    <lineage>
        <taxon>Bacteria</taxon>
        <taxon>Candidatus Roizmaniibacteriota</taxon>
    </lineage>
</organism>
<name>A0A1F7GZL0_9BACT</name>
<evidence type="ECO:0000256" key="1">
    <source>
        <dbReference type="SAM" id="Phobius"/>
    </source>
</evidence>
<comment type="caution">
    <text evidence="2">The sequence shown here is derived from an EMBL/GenBank/DDBJ whole genome shotgun (WGS) entry which is preliminary data.</text>
</comment>
<evidence type="ECO:0000313" key="2">
    <source>
        <dbReference type="EMBL" id="OGK24338.1"/>
    </source>
</evidence>
<dbReference type="AlphaFoldDB" id="A0A1F7GZL0"/>
<feature type="transmembrane region" description="Helical" evidence="1">
    <location>
        <begin position="233"/>
        <end position="251"/>
    </location>
</feature>
<dbReference type="EMBL" id="MFZM01000009">
    <property type="protein sequence ID" value="OGK24338.1"/>
    <property type="molecule type" value="Genomic_DNA"/>
</dbReference>
<feature type="transmembrane region" description="Helical" evidence="1">
    <location>
        <begin position="101"/>
        <end position="120"/>
    </location>
</feature>
<reference evidence="2 3" key="1">
    <citation type="journal article" date="2016" name="Nat. Commun.">
        <title>Thousands of microbial genomes shed light on interconnected biogeochemical processes in an aquifer system.</title>
        <authorList>
            <person name="Anantharaman K."/>
            <person name="Brown C.T."/>
            <person name="Hug L.A."/>
            <person name="Sharon I."/>
            <person name="Castelle C.J."/>
            <person name="Probst A.J."/>
            <person name="Thomas B.C."/>
            <person name="Singh A."/>
            <person name="Wilkins M.J."/>
            <person name="Karaoz U."/>
            <person name="Brodie E.L."/>
            <person name="Williams K.H."/>
            <person name="Hubbard S.S."/>
            <person name="Banfield J.F."/>
        </authorList>
    </citation>
    <scope>NUCLEOTIDE SEQUENCE [LARGE SCALE GENOMIC DNA]</scope>
</reference>
<sequence>MSDFYNIRGSINAVENLDCRKLFDKLWKHAQSNPCVYKQSYKYLGSIAYSERSWTMFKNVERILFRIGVFNSAIVAAVCAAGAKTLISYLGLEVQEMPDRVFTLLILVAVFAVATAKTYAQNQYDSTEIALANTASSAKSLLTWIKTMGGSDTSSEAFRQSLHDWLNSLYNYVTKRESTTTMTTRASAMEDALVAKRSEMGSEFPWLAVVDFNNMTGFADFVMLRLRQNLPDSLHRFLATSVILVTGFALVEHFDRPILGILAVTILAFLEVFSFLDVIDTDDAPGALTGSVTIDTQTLLEAIEATRQ</sequence>
<feature type="transmembrane region" description="Helical" evidence="1">
    <location>
        <begin position="257"/>
        <end position="276"/>
    </location>
</feature>
<evidence type="ECO:0000313" key="3">
    <source>
        <dbReference type="Proteomes" id="UP000177159"/>
    </source>
</evidence>
<feature type="transmembrane region" description="Helical" evidence="1">
    <location>
        <begin position="63"/>
        <end position="89"/>
    </location>
</feature>
<proteinExistence type="predicted"/>
<keyword evidence="1" id="KW-0812">Transmembrane</keyword>